<feature type="domain" description="TRAP C4-dicarboxylate transport system permease DctM subunit" evidence="3">
    <location>
        <begin position="142"/>
        <end position="597"/>
    </location>
</feature>
<organism evidence="4 5">
    <name type="scientific">Natribaculum luteum</name>
    <dbReference type="NCBI Taxonomy" id="1586232"/>
    <lineage>
        <taxon>Archaea</taxon>
        <taxon>Methanobacteriati</taxon>
        <taxon>Methanobacteriota</taxon>
        <taxon>Stenosarchaea group</taxon>
        <taxon>Halobacteria</taxon>
        <taxon>Halobacteriales</taxon>
        <taxon>Natrialbaceae</taxon>
        <taxon>Natribaculum</taxon>
    </lineage>
</organism>
<protein>
    <submittedName>
        <fullName evidence="4">TRAP transporter permease</fullName>
    </submittedName>
</protein>
<dbReference type="PANTHER" id="PTHR43849">
    <property type="entry name" value="BLL3936 PROTEIN"/>
    <property type="match status" value="1"/>
</dbReference>
<gene>
    <name evidence="4" type="ORF">ACFOZ7_08210</name>
</gene>
<evidence type="ECO:0000313" key="5">
    <source>
        <dbReference type="Proteomes" id="UP001595821"/>
    </source>
</evidence>
<feature type="transmembrane region" description="Helical" evidence="2">
    <location>
        <begin position="157"/>
        <end position="180"/>
    </location>
</feature>
<feature type="transmembrane region" description="Helical" evidence="2">
    <location>
        <begin position="535"/>
        <end position="557"/>
    </location>
</feature>
<reference evidence="4 5" key="1">
    <citation type="journal article" date="2014" name="Int. J. Syst. Evol. Microbiol.">
        <title>Complete genome sequence of Corynebacterium casei LMG S-19264T (=DSM 44701T), isolated from a smear-ripened cheese.</title>
        <authorList>
            <consortium name="US DOE Joint Genome Institute (JGI-PGF)"/>
            <person name="Walter F."/>
            <person name="Albersmeier A."/>
            <person name="Kalinowski J."/>
            <person name="Ruckert C."/>
        </authorList>
    </citation>
    <scope>NUCLEOTIDE SEQUENCE [LARGE SCALE GENOMIC DNA]</scope>
    <source>
        <strain evidence="4 5">IBRC-M 10912</strain>
    </source>
</reference>
<feature type="transmembrane region" description="Helical" evidence="2">
    <location>
        <begin position="449"/>
        <end position="472"/>
    </location>
</feature>
<dbReference type="PANTHER" id="PTHR43849:SF2">
    <property type="entry name" value="BLL3936 PROTEIN"/>
    <property type="match status" value="1"/>
</dbReference>
<feature type="transmembrane region" description="Helical" evidence="2">
    <location>
        <begin position="132"/>
        <end position="150"/>
    </location>
</feature>
<feature type="transmembrane region" description="Helical" evidence="2">
    <location>
        <begin position="368"/>
        <end position="387"/>
    </location>
</feature>
<dbReference type="RefSeq" id="WP_246971119.1">
    <property type="nucleotide sequence ID" value="NZ_CP095397.1"/>
</dbReference>
<dbReference type="AlphaFoldDB" id="A0ABD5NY21"/>
<feature type="transmembrane region" description="Helical" evidence="2">
    <location>
        <begin position="479"/>
        <end position="504"/>
    </location>
</feature>
<feature type="transmembrane region" description="Helical" evidence="2">
    <location>
        <begin position="635"/>
        <end position="662"/>
    </location>
</feature>
<keyword evidence="2" id="KW-1133">Transmembrane helix</keyword>
<feature type="compositionally biased region" description="Polar residues" evidence="1">
    <location>
        <begin position="15"/>
        <end position="31"/>
    </location>
</feature>
<feature type="region of interest" description="Disordered" evidence="1">
    <location>
        <begin position="1"/>
        <end position="32"/>
    </location>
</feature>
<feature type="transmembrane region" description="Helical" evidence="2">
    <location>
        <begin position="569"/>
        <end position="589"/>
    </location>
</feature>
<dbReference type="InterPro" id="IPR010656">
    <property type="entry name" value="DctM"/>
</dbReference>
<feature type="transmembrane region" description="Helical" evidence="2">
    <location>
        <begin position="44"/>
        <end position="63"/>
    </location>
</feature>
<dbReference type="Proteomes" id="UP001595821">
    <property type="component" value="Unassembled WGS sequence"/>
</dbReference>
<evidence type="ECO:0000259" key="3">
    <source>
        <dbReference type="Pfam" id="PF06808"/>
    </source>
</evidence>
<feature type="transmembrane region" description="Helical" evidence="2">
    <location>
        <begin position="100"/>
        <end position="120"/>
    </location>
</feature>
<evidence type="ECO:0000256" key="2">
    <source>
        <dbReference type="SAM" id="Phobius"/>
    </source>
</evidence>
<sequence length="680" mass="70651">MTTTQDGRGDANDGLNATSDAPTKEQGSYLSGTAKRPLSGRIELLAVAIAVSLGLYHTLTAGFGVPGAFINRPIHLAFAASLVFIWYEAHTGEPSDRVPWYDWILVAITLPSVLYLSYAIKYGSLAERAGQPLTLDLVFGMLAILVVLEMTRRTTGIILPTIGIAFVVYALFGPMMPGMFAHRGYGYERIITHLYLTTEGIFGIPLGVSATFVVLFIIFGAFLEVSGVGDWFIDVAYGYTGRLSGGPAKTSVLASGFMASLNGSAVANTATTGAFTIPLMKRTGFDDHYAAAVESSASSGGQIMPPVMGAGAFIMAVWTGISYVQIITAAAIPAMLYFLSVGAAVHFRAKKRGHEGLPADQLPNSSKLLREGIHFTIPIITIVYLLAAGYTAMYAGFVAIVVTVIVATPISGVKSFLLAVKNGNWSTATSLVAAYGNAAVDAFNRGIQMALIVAAACATAGVVVGVVTLTGLGLKFSSIVASVSGGVLIIGLLLTMITAIILGMGLPTTAAYVVVAALGAPALTELGVELLAAHLFIFYFAIISAITPPIMLAVFTASSIADSDPWKTGLAAIGIALVGFLIPFMFVYGPELILIGSSIDIVLAVTTAVLGVLAVSASTQAYLVTDTSLVERVALFAAALGLLLPGLVTDVPALAVFLGAFVRQYVAVNGSLPFASAVSR</sequence>
<evidence type="ECO:0000256" key="1">
    <source>
        <dbReference type="SAM" id="MobiDB-lite"/>
    </source>
</evidence>
<accession>A0ABD5NY21</accession>
<feature type="transmembrane region" description="Helical" evidence="2">
    <location>
        <begin position="303"/>
        <end position="321"/>
    </location>
</feature>
<feature type="transmembrane region" description="Helical" evidence="2">
    <location>
        <begin position="601"/>
        <end position="623"/>
    </location>
</feature>
<dbReference type="GeneID" id="71852207"/>
<feature type="transmembrane region" description="Helical" evidence="2">
    <location>
        <begin position="327"/>
        <end position="347"/>
    </location>
</feature>
<comment type="caution">
    <text evidence="4">The sequence shown here is derived from an EMBL/GenBank/DDBJ whole genome shotgun (WGS) entry which is preliminary data.</text>
</comment>
<feature type="transmembrane region" description="Helical" evidence="2">
    <location>
        <begin position="200"/>
        <end position="223"/>
    </location>
</feature>
<name>A0ABD5NY21_9EURY</name>
<feature type="transmembrane region" description="Helical" evidence="2">
    <location>
        <begin position="393"/>
        <end position="413"/>
    </location>
</feature>
<feature type="transmembrane region" description="Helical" evidence="2">
    <location>
        <begin position="510"/>
        <end position="528"/>
    </location>
</feature>
<dbReference type="InterPro" id="IPR011853">
    <property type="entry name" value="TRAP_DctM-Dct_fused"/>
</dbReference>
<keyword evidence="2" id="KW-0472">Membrane</keyword>
<dbReference type="EMBL" id="JBHSDJ010000024">
    <property type="protein sequence ID" value="MFC4246981.1"/>
    <property type="molecule type" value="Genomic_DNA"/>
</dbReference>
<evidence type="ECO:0000313" key="4">
    <source>
        <dbReference type="EMBL" id="MFC4246981.1"/>
    </source>
</evidence>
<dbReference type="NCBIfam" id="TIGR02123">
    <property type="entry name" value="TRAP_fused"/>
    <property type="match status" value="1"/>
</dbReference>
<feature type="transmembrane region" description="Helical" evidence="2">
    <location>
        <begin position="69"/>
        <end position="88"/>
    </location>
</feature>
<dbReference type="Pfam" id="PF06808">
    <property type="entry name" value="DctM"/>
    <property type="match status" value="1"/>
</dbReference>
<proteinExistence type="predicted"/>
<keyword evidence="2" id="KW-0812">Transmembrane</keyword>